<dbReference type="Proteomes" id="UP000255697">
    <property type="component" value="Segment"/>
</dbReference>
<organism evidence="1 2">
    <name type="scientific">Acinetobacter phage vB_ApiM_fHyAci03</name>
    <dbReference type="NCBI Taxonomy" id="2269366"/>
    <lineage>
        <taxon>Viruses</taxon>
        <taxon>Duplodnaviria</taxon>
        <taxon>Heunggongvirae</taxon>
        <taxon>Uroviricota</taxon>
        <taxon>Caudoviricetes</taxon>
        <taxon>Pantevenvirales</taxon>
        <taxon>Straboviridae</taxon>
        <taxon>Twarogvirinae</taxon>
        <taxon>Lazarusvirus</taxon>
        <taxon>Lazarusvirus fhyacithree</taxon>
    </lineage>
</organism>
<accession>A0A345AUK3</accession>
<protein>
    <submittedName>
        <fullName evidence="1">Uncharacterized protein</fullName>
    </submittedName>
</protein>
<name>A0A345AUK3_9CAUD</name>
<evidence type="ECO:0000313" key="2">
    <source>
        <dbReference type="Proteomes" id="UP000255697"/>
    </source>
</evidence>
<reference evidence="2" key="1">
    <citation type="submission" date="2018-06" db="EMBL/GenBank/DDBJ databases">
        <title>Whole genome analysis of phage vB_ApiM_fHyAci03 infecting Acinetobacter pittii.</title>
        <authorList>
            <person name="Kiljunen S."/>
            <person name="Wicklund A."/>
            <person name="Skurnik M."/>
        </authorList>
    </citation>
    <scope>NUCLEOTIDE SEQUENCE [LARGE SCALE GENOMIC DNA]</scope>
</reference>
<dbReference type="EMBL" id="MH460829">
    <property type="protein sequence ID" value="AXF40586.1"/>
    <property type="molecule type" value="Genomic_DNA"/>
</dbReference>
<sequence length="134" mass="14698">MKGFETGAEYLLIDSKGLSTEDLKTKEGNVELPGHYFSLMMKLLNSGDQSRTLSVHRSAVGSVYSASINGMRVEECYIRAECIKYFAPIAPVAVEAQIPIIRPHSSASAIPDNIIQFPRLHQRLAIEGVYSAIA</sequence>
<keyword evidence="2" id="KW-1185">Reference proteome</keyword>
<gene>
    <name evidence="1" type="ORF">Ac3_017</name>
</gene>
<proteinExistence type="predicted"/>
<evidence type="ECO:0000313" key="1">
    <source>
        <dbReference type="EMBL" id="AXF40586.1"/>
    </source>
</evidence>